<reference evidence="1" key="1">
    <citation type="journal article" date="2014" name="Nucleic Acids Res.">
        <title>The evolutionary dynamics of variant antigen genes in Babesia reveal a history of genomic innovation underlying host-parasite interaction.</title>
        <authorList>
            <person name="Jackson A.P."/>
            <person name="Otto T.D."/>
            <person name="Darby A."/>
            <person name="Ramaprasad A."/>
            <person name="Xia D."/>
            <person name="Echaide I.E."/>
            <person name="Farber M."/>
            <person name="Gahlot S."/>
            <person name="Gamble J."/>
            <person name="Gupta D."/>
            <person name="Gupta Y."/>
            <person name="Jackson L."/>
            <person name="Malandrin L."/>
            <person name="Malas T.B."/>
            <person name="Moussa E."/>
            <person name="Nair M."/>
            <person name="Reid A.J."/>
            <person name="Sanders M."/>
            <person name="Sharma J."/>
            <person name="Tracey A."/>
            <person name="Quail M.A."/>
            <person name="Weir W."/>
            <person name="Wastling J.M."/>
            <person name="Hall N."/>
            <person name="Willadsen P."/>
            <person name="Lingelbach K."/>
            <person name="Shiels B."/>
            <person name="Tait A."/>
            <person name="Berriman M."/>
            <person name="Allred D.R."/>
            <person name="Pain A."/>
        </authorList>
    </citation>
    <scope>NUCLEOTIDE SEQUENCE</scope>
    <source>
        <strain evidence="1">1802A</strain>
    </source>
</reference>
<dbReference type="EMBL" id="JAHBMH010000063">
    <property type="protein sequence ID" value="KAK1934354.1"/>
    <property type="molecule type" value="Genomic_DNA"/>
</dbReference>
<gene>
    <name evidence="1" type="ORF">X943_001374</name>
</gene>
<accession>A0AAD9G9J3</accession>
<name>A0AAD9G9J3_BABDI</name>
<keyword evidence="2" id="KW-1185">Reference proteome</keyword>
<protein>
    <submittedName>
        <fullName evidence="1">Uncharacterized protein</fullName>
    </submittedName>
</protein>
<comment type="caution">
    <text evidence="1">The sequence shown here is derived from an EMBL/GenBank/DDBJ whole genome shotgun (WGS) entry which is preliminary data.</text>
</comment>
<evidence type="ECO:0000313" key="1">
    <source>
        <dbReference type="EMBL" id="KAK1934354.1"/>
    </source>
</evidence>
<sequence length="414" mass="46594">MARARDFDAAKQPLAAILEQLPDGTTCRAGLLIPQAARRIVREFRGDTAITVFENVDDAVLVDFPFRNLMFESRVVQRLYYGMEDLDVPAYAKVRSADNNLMLLDPIRLISHFDERMNSVKRQLLMRCFSTEIWIAFFKMVSLGIGERLRAIYAASVEPVVDDAFLASLESLQLTLVGVTSRITNGNPRGYTMEDIETIVLKGCSEALLKAQNIKGKWNTVVEKLPVFGELIMYLSQFIAKVQALVAPEAGNADTNNDDRIDVIELRDTCKNIVAFASKAASDLSIVKLQMLEHRHNLFQKLGTFEPLSAEVFRKGIQSSGFSQDQIVPLLILSHCMEAYGIREWCIRFVVEQLKTQLHAFIENTHEVGQTKQNQSAFFRTAGAVVPVVEDFLFLIPCELLEYISKLNDITNSC</sequence>
<dbReference type="PROSITE" id="PS00018">
    <property type="entry name" value="EF_HAND_1"/>
    <property type="match status" value="1"/>
</dbReference>
<proteinExistence type="predicted"/>
<dbReference type="AlphaFoldDB" id="A0AAD9G9J3"/>
<dbReference type="Proteomes" id="UP001195914">
    <property type="component" value="Unassembled WGS sequence"/>
</dbReference>
<organism evidence="1 2">
    <name type="scientific">Babesia divergens</name>
    <dbReference type="NCBI Taxonomy" id="32595"/>
    <lineage>
        <taxon>Eukaryota</taxon>
        <taxon>Sar</taxon>
        <taxon>Alveolata</taxon>
        <taxon>Apicomplexa</taxon>
        <taxon>Aconoidasida</taxon>
        <taxon>Piroplasmida</taxon>
        <taxon>Babesiidae</taxon>
        <taxon>Babesia</taxon>
    </lineage>
</organism>
<dbReference type="InterPro" id="IPR018247">
    <property type="entry name" value="EF_Hand_1_Ca_BS"/>
</dbReference>
<evidence type="ECO:0000313" key="2">
    <source>
        <dbReference type="Proteomes" id="UP001195914"/>
    </source>
</evidence>
<reference evidence="1" key="2">
    <citation type="submission" date="2021-05" db="EMBL/GenBank/DDBJ databases">
        <authorList>
            <person name="Pain A."/>
        </authorList>
    </citation>
    <scope>NUCLEOTIDE SEQUENCE</scope>
    <source>
        <strain evidence="1">1802A</strain>
    </source>
</reference>